<dbReference type="PANTHER" id="PTHR38098:SF1">
    <property type="entry name" value="LPS-ASSEMBLY LIPOPROTEIN LPTE"/>
    <property type="match status" value="1"/>
</dbReference>
<dbReference type="HAMAP" id="MF_01186">
    <property type="entry name" value="LPS_assembly_LptE"/>
    <property type="match status" value="1"/>
</dbReference>
<evidence type="ECO:0000256" key="6">
    <source>
        <dbReference type="HAMAP-Rule" id="MF_01186"/>
    </source>
</evidence>
<keyword evidence="4 6" id="KW-0998">Cell outer membrane</keyword>
<evidence type="ECO:0000313" key="8">
    <source>
        <dbReference type="Proteomes" id="UP001501523"/>
    </source>
</evidence>
<dbReference type="PROSITE" id="PS51257">
    <property type="entry name" value="PROKAR_LIPOPROTEIN"/>
    <property type="match status" value="1"/>
</dbReference>
<evidence type="ECO:0000256" key="5">
    <source>
        <dbReference type="ARBA" id="ARBA00023288"/>
    </source>
</evidence>
<comment type="caution">
    <text evidence="7">The sequence shown here is derived from an EMBL/GenBank/DDBJ whole genome shotgun (WGS) entry which is preliminary data.</text>
</comment>
<comment type="subcellular location">
    <subcellularLocation>
        <location evidence="6">Cell outer membrane</location>
        <topology evidence="6">Lipid-anchor</topology>
    </subcellularLocation>
</comment>
<protein>
    <recommendedName>
        <fullName evidence="6">LPS-assembly lipoprotein LptE</fullName>
    </recommendedName>
</protein>
<organism evidence="7 8">
    <name type="scientific">Dokdonella soli</name>
    <dbReference type="NCBI Taxonomy" id="529810"/>
    <lineage>
        <taxon>Bacteria</taxon>
        <taxon>Pseudomonadati</taxon>
        <taxon>Pseudomonadota</taxon>
        <taxon>Gammaproteobacteria</taxon>
        <taxon>Lysobacterales</taxon>
        <taxon>Rhodanobacteraceae</taxon>
        <taxon>Dokdonella</taxon>
    </lineage>
</organism>
<evidence type="ECO:0000256" key="2">
    <source>
        <dbReference type="ARBA" id="ARBA00023136"/>
    </source>
</evidence>
<evidence type="ECO:0000256" key="3">
    <source>
        <dbReference type="ARBA" id="ARBA00023139"/>
    </source>
</evidence>
<name>A0ABN1IST3_9GAMM</name>
<proteinExistence type="inferred from homology"/>
<accession>A0ABN1IST3</accession>
<keyword evidence="2 6" id="KW-0472">Membrane</keyword>
<sequence>MTLRRSSFIFLPAVLATLLAGCGFHLRKEADLPTSMQRMHIEIADPSSQLAKDLAKALPRSGAQVVDTVEAGTAVMKISANRFSTDVLSVGGTARANEYSLRYHVEFEVQDAAGTAIVPAQTVELSREFTFDASQALGVAAETDLLTKELQRDMVQTILRRLEALAHTGQ</sequence>
<evidence type="ECO:0000313" key="7">
    <source>
        <dbReference type="EMBL" id="GAA0720675.1"/>
    </source>
</evidence>
<comment type="similarity">
    <text evidence="6">Belongs to the LptE lipoprotein family.</text>
</comment>
<comment type="function">
    <text evidence="6">Together with LptD, is involved in the assembly of lipopolysaccharide (LPS) at the surface of the outer membrane. Required for the proper assembly of LptD. Binds LPS and may serve as the LPS recognition site at the outer membrane.</text>
</comment>
<dbReference type="Gene3D" id="3.30.160.150">
    <property type="entry name" value="Lipoprotein like domain"/>
    <property type="match status" value="1"/>
</dbReference>
<keyword evidence="8" id="KW-1185">Reference proteome</keyword>
<evidence type="ECO:0000256" key="1">
    <source>
        <dbReference type="ARBA" id="ARBA00022729"/>
    </source>
</evidence>
<keyword evidence="5 6" id="KW-0449">Lipoprotein</keyword>
<keyword evidence="1 6" id="KW-0732">Signal</keyword>
<dbReference type="InterPro" id="IPR007485">
    <property type="entry name" value="LPS_assembly_LptE"/>
</dbReference>
<dbReference type="RefSeq" id="WP_343792627.1">
    <property type="nucleotide sequence ID" value="NZ_BAAAEU010000024.1"/>
</dbReference>
<comment type="subunit">
    <text evidence="6">Component of the lipopolysaccharide transport and assembly complex. Interacts with LptD.</text>
</comment>
<dbReference type="Pfam" id="PF04390">
    <property type="entry name" value="LptE"/>
    <property type="match status" value="1"/>
</dbReference>
<keyword evidence="3 6" id="KW-0564">Palmitate</keyword>
<dbReference type="PANTHER" id="PTHR38098">
    <property type="entry name" value="LPS-ASSEMBLY LIPOPROTEIN LPTE"/>
    <property type="match status" value="1"/>
</dbReference>
<dbReference type="Proteomes" id="UP001501523">
    <property type="component" value="Unassembled WGS sequence"/>
</dbReference>
<dbReference type="EMBL" id="BAAAEU010000024">
    <property type="protein sequence ID" value="GAA0720675.1"/>
    <property type="molecule type" value="Genomic_DNA"/>
</dbReference>
<gene>
    <name evidence="6" type="primary">lptE</name>
    <name evidence="7" type="ORF">GCM10009105_30310</name>
</gene>
<reference evidence="7 8" key="1">
    <citation type="journal article" date="2019" name="Int. J. Syst. Evol. Microbiol.">
        <title>The Global Catalogue of Microorganisms (GCM) 10K type strain sequencing project: providing services to taxonomists for standard genome sequencing and annotation.</title>
        <authorList>
            <consortium name="The Broad Institute Genomics Platform"/>
            <consortium name="The Broad Institute Genome Sequencing Center for Infectious Disease"/>
            <person name="Wu L."/>
            <person name="Ma J."/>
        </authorList>
    </citation>
    <scope>NUCLEOTIDE SEQUENCE [LARGE SCALE GENOMIC DNA]</scope>
    <source>
        <strain evidence="7 8">JCM 15421</strain>
    </source>
</reference>
<evidence type="ECO:0000256" key="4">
    <source>
        <dbReference type="ARBA" id="ARBA00023237"/>
    </source>
</evidence>